<keyword evidence="4" id="KW-1185">Reference proteome</keyword>
<dbReference type="InterPro" id="IPR036477">
    <property type="entry name" value="Formyl_transf_N_sf"/>
</dbReference>
<proteinExistence type="predicted"/>
<dbReference type="SUPFAM" id="SSF53328">
    <property type="entry name" value="Formyltransferase"/>
    <property type="match status" value="1"/>
</dbReference>
<dbReference type="GO" id="GO:0004479">
    <property type="term" value="F:methionyl-tRNA formyltransferase activity"/>
    <property type="evidence" value="ECO:0007669"/>
    <property type="project" value="TreeGrafter"/>
</dbReference>
<feature type="domain" description="Formyl transferase N-terminal" evidence="2">
    <location>
        <begin position="77"/>
        <end position="169"/>
    </location>
</feature>
<evidence type="ECO:0000256" key="1">
    <source>
        <dbReference type="SAM" id="MobiDB-lite"/>
    </source>
</evidence>
<gene>
    <name evidence="3" type="ORF">HETSPECPRED_000196</name>
</gene>
<organism evidence="3 4">
    <name type="scientific">Heterodermia speciosa</name>
    <dbReference type="NCBI Taxonomy" id="116794"/>
    <lineage>
        <taxon>Eukaryota</taxon>
        <taxon>Fungi</taxon>
        <taxon>Dikarya</taxon>
        <taxon>Ascomycota</taxon>
        <taxon>Pezizomycotina</taxon>
        <taxon>Lecanoromycetes</taxon>
        <taxon>OSLEUM clade</taxon>
        <taxon>Lecanoromycetidae</taxon>
        <taxon>Caliciales</taxon>
        <taxon>Physciaceae</taxon>
        <taxon>Heterodermia</taxon>
    </lineage>
</organism>
<dbReference type="AlphaFoldDB" id="A0A8H3EDR7"/>
<dbReference type="GO" id="GO:0005829">
    <property type="term" value="C:cytosol"/>
    <property type="evidence" value="ECO:0007669"/>
    <property type="project" value="TreeGrafter"/>
</dbReference>
<dbReference type="InterPro" id="IPR002376">
    <property type="entry name" value="Formyl_transf_N"/>
</dbReference>
<sequence length="322" mass="36272">MTKKRTAIIFSRQPASFIKKLIQILRRREYEVPLVVSCPGPGYILAGEASASMGHNVGAIMDEIDNPPAVLCITKMSQVEKIYEALDPDLALAFAFSYQITSRLLSHRAPFVNMHPTRLPYGRGPHPYYWISLHPDLYPPSEHAVTWQYMSKEYDQGRIILQKAAPLLVNQPDCVQMLDVSKEAFIDSADEVFQLIEDGFQGTEQSELVKNGDKMHSEALEYMKFPSDEQRTITSNMSIEEVQNLHRSVQHPFSALFRYNGELYYVIRVTPVTQEEVGSLATRLPDADSGNGDTTNGAQKRVGSNLLQTFRDGTLSMAIRKV</sequence>
<evidence type="ECO:0000313" key="4">
    <source>
        <dbReference type="Proteomes" id="UP000664521"/>
    </source>
</evidence>
<feature type="region of interest" description="Disordered" evidence="1">
    <location>
        <begin position="283"/>
        <end position="302"/>
    </location>
</feature>
<protein>
    <recommendedName>
        <fullName evidence="2">Formyl transferase N-terminal domain-containing protein</fullName>
    </recommendedName>
</protein>
<dbReference type="PANTHER" id="PTHR11138">
    <property type="entry name" value="METHIONYL-TRNA FORMYLTRANSFERASE"/>
    <property type="match status" value="1"/>
</dbReference>
<reference evidence="3" key="1">
    <citation type="submission" date="2021-03" db="EMBL/GenBank/DDBJ databases">
        <authorList>
            <person name="Tagirdzhanova G."/>
        </authorList>
    </citation>
    <scope>NUCLEOTIDE SEQUENCE</scope>
</reference>
<comment type="caution">
    <text evidence="3">The sequence shown here is derived from an EMBL/GenBank/DDBJ whole genome shotgun (WGS) entry which is preliminary data.</text>
</comment>
<name>A0A8H3EDR7_9LECA</name>
<dbReference type="Pfam" id="PF00551">
    <property type="entry name" value="Formyl_trans_N"/>
    <property type="match status" value="1"/>
</dbReference>
<dbReference type="Gene3D" id="3.40.50.12230">
    <property type="match status" value="1"/>
</dbReference>
<evidence type="ECO:0000259" key="2">
    <source>
        <dbReference type="Pfam" id="PF00551"/>
    </source>
</evidence>
<evidence type="ECO:0000313" key="3">
    <source>
        <dbReference type="EMBL" id="CAF9903288.1"/>
    </source>
</evidence>
<dbReference type="OrthoDB" id="4239773at2759"/>
<dbReference type="Proteomes" id="UP000664521">
    <property type="component" value="Unassembled WGS sequence"/>
</dbReference>
<dbReference type="PANTHER" id="PTHR11138:SF5">
    <property type="entry name" value="METHIONYL-TRNA FORMYLTRANSFERASE, MITOCHONDRIAL"/>
    <property type="match status" value="1"/>
</dbReference>
<accession>A0A8H3EDR7</accession>
<dbReference type="EMBL" id="CAJPDS010000001">
    <property type="protein sequence ID" value="CAF9903288.1"/>
    <property type="molecule type" value="Genomic_DNA"/>
</dbReference>